<keyword evidence="4 8" id="KW-0812">Transmembrane</keyword>
<feature type="transmembrane region" description="Helical" evidence="8">
    <location>
        <begin position="168"/>
        <end position="187"/>
    </location>
</feature>
<accession>A0A849JSC7</accession>
<feature type="transmembrane region" description="Helical" evidence="8">
    <location>
        <begin position="268"/>
        <end position="287"/>
    </location>
</feature>
<evidence type="ECO:0000256" key="3">
    <source>
        <dbReference type="ARBA" id="ARBA00022475"/>
    </source>
</evidence>
<sequence>MLAPPSRVTPARRLALSNGFDAASRTLIDVVVDVTAVLAVGASAVEIGVLNAAGTLAFFLLGAPIGVIVDRAEARVVMMWAATVRAGVCVGTAALLATGHLSFWLLAAASFLIGVTGTASETGQMVRATQVVDRDGVGRLVARLQSADTALALVVPAAAGLALAAMDAAPLMVVAAVAAVAAAVLLAGRDVSSARTETPPSDDSLPRGLRAGVRQFADDVVDGLAAFRADTVVRRLTWSSTCTNLGLAAFSSVEAIFMLRTLDIGTGAYGALVTAGAAGGLVGSLAAERVVNRFSRSQVVWATSACLTVVAALPLAALAVAAWAIPLLTAHAVTWGLCIVVVNVQTSAIVAARTEPGVLGRVSALRRAITYGVVPVGSIAGGLSADHLGIATVLGGAVAVAALSTVFAWRAAHADEDDRNPPEPCCAGTAHVAERREDPT</sequence>
<dbReference type="AlphaFoldDB" id="A0A849JSC7"/>
<keyword evidence="5 8" id="KW-1133">Transmembrane helix</keyword>
<comment type="caution">
    <text evidence="9">The sequence shown here is derived from an EMBL/GenBank/DDBJ whole genome shotgun (WGS) entry which is preliminary data.</text>
</comment>
<dbReference type="SUPFAM" id="SSF103473">
    <property type="entry name" value="MFS general substrate transporter"/>
    <property type="match status" value="1"/>
</dbReference>
<evidence type="ECO:0000256" key="1">
    <source>
        <dbReference type="ARBA" id="ARBA00004651"/>
    </source>
</evidence>
<feature type="transmembrane region" description="Helical" evidence="8">
    <location>
        <begin position="389"/>
        <end position="409"/>
    </location>
</feature>
<evidence type="ECO:0000256" key="5">
    <source>
        <dbReference type="ARBA" id="ARBA00022989"/>
    </source>
</evidence>
<dbReference type="Gene3D" id="1.20.1250.20">
    <property type="entry name" value="MFS general substrate transporter like domains"/>
    <property type="match status" value="1"/>
</dbReference>
<reference evidence="9 10" key="1">
    <citation type="submission" date="2020-05" db="EMBL/GenBank/DDBJ databases">
        <title>Genome sequence of Isoptericola sp. JC619 isolated from Chilika lagoon, India.</title>
        <authorList>
            <person name="Kumar D."/>
            <person name="Appam K."/>
            <person name="Gandham S."/>
            <person name="Uppada J."/>
            <person name="Sasikala C."/>
            <person name="Venkata Ramana C."/>
        </authorList>
    </citation>
    <scope>NUCLEOTIDE SEQUENCE [LARGE SCALE GENOMIC DNA]</scope>
    <source>
        <strain evidence="9 10">JC619</strain>
    </source>
</reference>
<evidence type="ECO:0000256" key="4">
    <source>
        <dbReference type="ARBA" id="ARBA00022692"/>
    </source>
</evidence>
<evidence type="ECO:0000256" key="7">
    <source>
        <dbReference type="SAM" id="MobiDB-lite"/>
    </source>
</evidence>
<organism evidence="9 10">
    <name type="scientific">Isoptericola sediminis</name>
    <dbReference type="NCBI Taxonomy" id="2733572"/>
    <lineage>
        <taxon>Bacteria</taxon>
        <taxon>Bacillati</taxon>
        <taxon>Actinomycetota</taxon>
        <taxon>Actinomycetes</taxon>
        <taxon>Micrococcales</taxon>
        <taxon>Promicromonosporaceae</taxon>
        <taxon>Isoptericola</taxon>
    </lineage>
</organism>
<feature type="transmembrane region" description="Helical" evidence="8">
    <location>
        <begin position="76"/>
        <end position="95"/>
    </location>
</feature>
<comment type="subcellular location">
    <subcellularLocation>
        <location evidence="1">Cell membrane</location>
        <topology evidence="1">Multi-pass membrane protein</topology>
    </subcellularLocation>
</comment>
<feature type="transmembrane region" description="Helical" evidence="8">
    <location>
        <begin position="299"/>
        <end position="326"/>
    </location>
</feature>
<dbReference type="GO" id="GO:0005886">
    <property type="term" value="C:plasma membrane"/>
    <property type="evidence" value="ECO:0007669"/>
    <property type="project" value="UniProtKB-SubCell"/>
</dbReference>
<feature type="transmembrane region" description="Helical" evidence="8">
    <location>
        <begin position="364"/>
        <end position="383"/>
    </location>
</feature>
<keyword evidence="10" id="KW-1185">Reference proteome</keyword>
<name>A0A849JSC7_9MICO</name>
<dbReference type="RefSeq" id="WP_171245716.1">
    <property type="nucleotide sequence ID" value="NZ_JABFAJ010000003.1"/>
</dbReference>
<dbReference type="PANTHER" id="PTHR23513:SF6">
    <property type="entry name" value="MAJOR FACILITATOR SUPERFAMILY ASSOCIATED DOMAIN-CONTAINING PROTEIN"/>
    <property type="match status" value="1"/>
</dbReference>
<evidence type="ECO:0000256" key="6">
    <source>
        <dbReference type="ARBA" id="ARBA00023136"/>
    </source>
</evidence>
<dbReference type="Proteomes" id="UP000557204">
    <property type="component" value="Unassembled WGS sequence"/>
</dbReference>
<dbReference type="InterPro" id="IPR036259">
    <property type="entry name" value="MFS_trans_sf"/>
</dbReference>
<feature type="region of interest" description="Disordered" evidence="7">
    <location>
        <begin position="415"/>
        <end position="440"/>
    </location>
</feature>
<dbReference type="PANTHER" id="PTHR23513">
    <property type="entry name" value="INTEGRAL MEMBRANE EFFLUX PROTEIN-RELATED"/>
    <property type="match status" value="1"/>
</dbReference>
<evidence type="ECO:0000256" key="8">
    <source>
        <dbReference type="SAM" id="Phobius"/>
    </source>
</evidence>
<evidence type="ECO:0000313" key="9">
    <source>
        <dbReference type="EMBL" id="NNU26212.1"/>
    </source>
</evidence>
<proteinExistence type="predicted"/>
<protein>
    <submittedName>
        <fullName evidence="9">MFS transporter</fullName>
    </submittedName>
</protein>
<feature type="transmembrane region" description="Helical" evidence="8">
    <location>
        <begin position="140"/>
        <end position="162"/>
    </location>
</feature>
<keyword evidence="3" id="KW-1003">Cell membrane</keyword>
<feature type="transmembrane region" description="Helical" evidence="8">
    <location>
        <begin position="244"/>
        <end position="262"/>
    </location>
</feature>
<feature type="transmembrane region" description="Helical" evidence="8">
    <location>
        <begin position="332"/>
        <end position="352"/>
    </location>
</feature>
<keyword evidence="2" id="KW-0813">Transport</keyword>
<gene>
    <name evidence="9" type="ORF">HLI28_01465</name>
</gene>
<keyword evidence="6 8" id="KW-0472">Membrane</keyword>
<dbReference type="EMBL" id="JABFAJ010000003">
    <property type="protein sequence ID" value="NNU26212.1"/>
    <property type="molecule type" value="Genomic_DNA"/>
</dbReference>
<evidence type="ECO:0000313" key="10">
    <source>
        <dbReference type="Proteomes" id="UP000557204"/>
    </source>
</evidence>
<evidence type="ECO:0000256" key="2">
    <source>
        <dbReference type="ARBA" id="ARBA00022448"/>
    </source>
</evidence>
<feature type="transmembrane region" description="Helical" evidence="8">
    <location>
        <begin position="101"/>
        <end position="119"/>
    </location>
</feature>
<dbReference type="InterPro" id="IPR010290">
    <property type="entry name" value="TM_effector"/>
</dbReference>
<dbReference type="Pfam" id="PF05977">
    <property type="entry name" value="MFS_3"/>
    <property type="match status" value="1"/>
</dbReference>
<feature type="transmembrane region" description="Helical" evidence="8">
    <location>
        <begin position="47"/>
        <end position="69"/>
    </location>
</feature>